<keyword evidence="9 11" id="KW-0472">Membrane</keyword>
<evidence type="ECO:0000256" key="4">
    <source>
        <dbReference type="ARBA" id="ARBA00022475"/>
    </source>
</evidence>
<evidence type="ECO:0000313" key="12">
    <source>
        <dbReference type="EMBL" id="GAA0366084.1"/>
    </source>
</evidence>
<evidence type="ECO:0000256" key="1">
    <source>
        <dbReference type="ARBA" id="ARBA00004162"/>
    </source>
</evidence>
<gene>
    <name evidence="12" type="primary">yajC</name>
    <name evidence="12" type="ORF">GCM10008932_17830</name>
</gene>
<keyword evidence="5 11" id="KW-0812">Transmembrane</keyword>
<evidence type="ECO:0000256" key="11">
    <source>
        <dbReference type="SAM" id="Phobius"/>
    </source>
</evidence>
<evidence type="ECO:0000256" key="6">
    <source>
        <dbReference type="ARBA" id="ARBA00022927"/>
    </source>
</evidence>
<dbReference type="InterPro" id="IPR003849">
    <property type="entry name" value="Preprotein_translocase_YajC"/>
</dbReference>
<dbReference type="PANTHER" id="PTHR33909:SF1">
    <property type="entry name" value="SEC TRANSLOCON ACCESSORY COMPLEX SUBUNIT YAJC"/>
    <property type="match status" value="1"/>
</dbReference>
<evidence type="ECO:0000256" key="7">
    <source>
        <dbReference type="ARBA" id="ARBA00022989"/>
    </source>
</evidence>
<keyword evidence="4" id="KW-1003">Cell membrane</keyword>
<dbReference type="SMART" id="SM01323">
    <property type="entry name" value="YajC"/>
    <property type="match status" value="1"/>
</dbReference>
<dbReference type="EMBL" id="BAAACW010000111">
    <property type="protein sequence ID" value="GAA0366084.1"/>
    <property type="molecule type" value="Genomic_DNA"/>
</dbReference>
<dbReference type="Pfam" id="PF02699">
    <property type="entry name" value="YajC"/>
    <property type="match status" value="1"/>
</dbReference>
<evidence type="ECO:0000256" key="5">
    <source>
        <dbReference type="ARBA" id="ARBA00022692"/>
    </source>
</evidence>
<accession>A0ABN0XKE8</accession>
<protein>
    <submittedName>
        <fullName evidence="12">Preprotein translocase subunit YajC</fullName>
    </submittedName>
</protein>
<name>A0ABN0XKE8_9LACT</name>
<dbReference type="RefSeq" id="WP_343755832.1">
    <property type="nucleotide sequence ID" value="NZ_BAAACW010000111.1"/>
</dbReference>
<dbReference type="NCBIfam" id="TIGR00739">
    <property type="entry name" value="yajC"/>
    <property type="match status" value="1"/>
</dbReference>
<proteinExistence type="inferred from homology"/>
<evidence type="ECO:0000256" key="3">
    <source>
        <dbReference type="ARBA" id="ARBA00022448"/>
    </source>
</evidence>
<evidence type="ECO:0000313" key="13">
    <source>
        <dbReference type="Proteomes" id="UP001501166"/>
    </source>
</evidence>
<keyword evidence="3" id="KW-0813">Transport</keyword>
<keyword evidence="7 11" id="KW-1133">Transmembrane helix</keyword>
<comment type="caution">
    <text evidence="12">The sequence shown here is derived from an EMBL/GenBank/DDBJ whole genome shotgun (WGS) entry which is preliminary data.</text>
</comment>
<dbReference type="PANTHER" id="PTHR33909">
    <property type="entry name" value="SEC TRANSLOCON ACCESSORY COMPLEX SUBUNIT YAJC"/>
    <property type="match status" value="1"/>
</dbReference>
<sequence>MELILGMLPFIVIMGVMYLLMIRPQQKRAKETQSMLDSLQKGDSIITIGGLHGIVDEVNDTNKTVVLDCEGIYLTFERRAVSRIVTKAAAGTPTQAEELGTNTPEDTADNE</sequence>
<comment type="subcellular location">
    <subcellularLocation>
        <location evidence="1">Cell membrane</location>
        <topology evidence="1">Single-pass membrane protein</topology>
    </subcellularLocation>
</comment>
<evidence type="ECO:0000256" key="9">
    <source>
        <dbReference type="ARBA" id="ARBA00023136"/>
    </source>
</evidence>
<feature type="transmembrane region" description="Helical" evidence="11">
    <location>
        <begin position="6"/>
        <end position="22"/>
    </location>
</feature>
<evidence type="ECO:0000256" key="10">
    <source>
        <dbReference type="SAM" id="MobiDB-lite"/>
    </source>
</evidence>
<organism evidence="12 13">
    <name type="scientific">Alkalibacterium iburiense</name>
    <dbReference type="NCBI Taxonomy" id="290589"/>
    <lineage>
        <taxon>Bacteria</taxon>
        <taxon>Bacillati</taxon>
        <taxon>Bacillota</taxon>
        <taxon>Bacilli</taxon>
        <taxon>Lactobacillales</taxon>
        <taxon>Carnobacteriaceae</taxon>
        <taxon>Alkalibacterium</taxon>
    </lineage>
</organism>
<dbReference type="PRINTS" id="PR01853">
    <property type="entry name" value="YAJCTRNLCASE"/>
</dbReference>
<keyword evidence="8" id="KW-0811">Translocation</keyword>
<keyword evidence="6" id="KW-0653">Protein transport</keyword>
<dbReference type="Proteomes" id="UP001501166">
    <property type="component" value="Unassembled WGS sequence"/>
</dbReference>
<comment type="similarity">
    <text evidence="2">Belongs to the YajC family.</text>
</comment>
<keyword evidence="13" id="KW-1185">Reference proteome</keyword>
<feature type="region of interest" description="Disordered" evidence="10">
    <location>
        <begin position="90"/>
        <end position="111"/>
    </location>
</feature>
<evidence type="ECO:0000256" key="8">
    <source>
        <dbReference type="ARBA" id="ARBA00023010"/>
    </source>
</evidence>
<feature type="compositionally biased region" description="Polar residues" evidence="10">
    <location>
        <begin position="92"/>
        <end position="105"/>
    </location>
</feature>
<reference evidence="12 13" key="1">
    <citation type="journal article" date="2019" name="Int. J. Syst. Evol. Microbiol.">
        <title>The Global Catalogue of Microorganisms (GCM) 10K type strain sequencing project: providing services to taxonomists for standard genome sequencing and annotation.</title>
        <authorList>
            <consortium name="The Broad Institute Genomics Platform"/>
            <consortium name="The Broad Institute Genome Sequencing Center for Infectious Disease"/>
            <person name="Wu L."/>
            <person name="Ma J."/>
        </authorList>
    </citation>
    <scope>NUCLEOTIDE SEQUENCE [LARGE SCALE GENOMIC DNA]</scope>
    <source>
        <strain evidence="12 13">JCM 12662</strain>
    </source>
</reference>
<evidence type="ECO:0000256" key="2">
    <source>
        <dbReference type="ARBA" id="ARBA00006742"/>
    </source>
</evidence>